<evidence type="ECO:0000256" key="6">
    <source>
        <dbReference type="ARBA" id="ARBA00023040"/>
    </source>
</evidence>
<organism evidence="12 13">
    <name type="scientific">Meganyctiphanes norvegica</name>
    <name type="common">Northern krill</name>
    <name type="synonym">Thysanopoda norvegica</name>
    <dbReference type="NCBI Taxonomy" id="48144"/>
    <lineage>
        <taxon>Eukaryota</taxon>
        <taxon>Metazoa</taxon>
        <taxon>Ecdysozoa</taxon>
        <taxon>Arthropoda</taxon>
        <taxon>Crustacea</taxon>
        <taxon>Multicrustacea</taxon>
        <taxon>Malacostraca</taxon>
        <taxon>Eumalacostraca</taxon>
        <taxon>Eucarida</taxon>
        <taxon>Euphausiacea</taxon>
        <taxon>Euphausiidae</taxon>
        <taxon>Meganyctiphanes</taxon>
    </lineage>
</organism>
<comment type="similarity">
    <text evidence="2">Belongs to the G-protein coupled receptor 1 family.</text>
</comment>
<evidence type="ECO:0000313" key="13">
    <source>
        <dbReference type="Proteomes" id="UP001497623"/>
    </source>
</evidence>
<gene>
    <name evidence="12" type="ORF">MNOR_LOCUS7825</name>
</gene>
<evidence type="ECO:0000256" key="2">
    <source>
        <dbReference type="ARBA" id="ARBA00010663"/>
    </source>
</evidence>
<comment type="caution">
    <text evidence="12">The sequence shown here is derived from an EMBL/GenBank/DDBJ whole genome shotgun (WGS) entry which is preliminary data.</text>
</comment>
<dbReference type="Proteomes" id="UP001497623">
    <property type="component" value="Unassembled WGS sequence"/>
</dbReference>
<dbReference type="PANTHER" id="PTHR24248:SF200">
    <property type="entry name" value="5-HYDROXYTRYPTAMINE RECEPTOR 1B-LIKE ISOFORM X1"/>
    <property type="match status" value="1"/>
</dbReference>
<keyword evidence="6" id="KW-0297">G-protein coupled receptor</keyword>
<name>A0AAV2Q6G7_MEGNR</name>
<dbReference type="PROSITE" id="PS50262">
    <property type="entry name" value="G_PROTEIN_RECEP_F1_2"/>
    <property type="match status" value="1"/>
</dbReference>
<evidence type="ECO:0000259" key="11">
    <source>
        <dbReference type="PROSITE" id="PS50262"/>
    </source>
</evidence>
<dbReference type="PANTHER" id="PTHR24248">
    <property type="entry name" value="ADRENERGIC RECEPTOR-RELATED G-PROTEIN COUPLED RECEPTOR"/>
    <property type="match status" value="1"/>
</dbReference>
<keyword evidence="4 10" id="KW-0812">Transmembrane</keyword>
<keyword evidence="13" id="KW-1185">Reference proteome</keyword>
<dbReference type="Pfam" id="PF00001">
    <property type="entry name" value="7tm_1"/>
    <property type="match status" value="1"/>
</dbReference>
<feature type="transmembrane region" description="Helical" evidence="10">
    <location>
        <begin position="21"/>
        <end position="41"/>
    </location>
</feature>
<feature type="non-terminal residue" evidence="12">
    <location>
        <position position="1"/>
    </location>
</feature>
<evidence type="ECO:0000256" key="10">
    <source>
        <dbReference type="SAM" id="Phobius"/>
    </source>
</evidence>
<dbReference type="InterPro" id="IPR000276">
    <property type="entry name" value="GPCR_Rhodpsn"/>
</dbReference>
<dbReference type="Gene3D" id="1.20.1070.10">
    <property type="entry name" value="Rhodopsin 7-helix transmembrane proteins"/>
    <property type="match status" value="1"/>
</dbReference>
<dbReference type="GO" id="GO:0005886">
    <property type="term" value="C:plasma membrane"/>
    <property type="evidence" value="ECO:0007669"/>
    <property type="project" value="UniProtKB-SubCell"/>
</dbReference>
<reference evidence="12 13" key="1">
    <citation type="submission" date="2024-05" db="EMBL/GenBank/DDBJ databases">
        <authorList>
            <person name="Wallberg A."/>
        </authorList>
    </citation>
    <scope>NUCLEOTIDE SEQUENCE [LARGE SCALE GENOMIC DNA]</scope>
</reference>
<keyword evidence="5 10" id="KW-1133">Transmembrane helix</keyword>
<protein>
    <recommendedName>
        <fullName evidence="11">G-protein coupled receptors family 1 profile domain-containing protein</fullName>
    </recommendedName>
</protein>
<dbReference type="SUPFAM" id="SSF81321">
    <property type="entry name" value="Family A G protein-coupled receptor-like"/>
    <property type="match status" value="1"/>
</dbReference>
<comment type="subcellular location">
    <subcellularLocation>
        <location evidence="1">Cell membrane</location>
        <topology evidence="1">Multi-pass membrane protein</topology>
    </subcellularLocation>
</comment>
<evidence type="ECO:0000256" key="1">
    <source>
        <dbReference type="ARBA" id="ARBA00004651"/>
    </source>
</evidence>
<keyword evidence="3" id="KW-1003">Cell membrane</keyword>
<dbReference type="GO" id="GO:0043410">
    <property type="term" value="P:positive regulation of MAPK cascade"/>
    <property type="evidence" value="ECO:0007669"/>
    <property type="project" value="TreeGrafter"/>
</dbReference>
<keyword evidence="9" id="KW-0807">Transducer</keyword>
<evidence type="ECO:0000313" key="12">
    <source>
        <dbReference type="EMBL" id="CAL4069404.1"/>
    </source>
</evidence>
<dbReference type="GO" id="GO:0004930">
    <property type="term" value="F:G protein-coupled receptor activity"/>
    <property type="evidence" value="ECO:0007669"/>
    <property type="project" value="UniProtKB-KW"/>
</dbReference>
<keyword evidence="7 10" id="KW-0472">Membrane</keyword>
<evidence type="ECO:0000256" key="9">
    <source>
        <dbReference type="ARBA" id="ARBA00023224"/>
    </source>
</evidence>
<proteinExistence type="inferred from homology"/>
<accession>A0AAV2Q6G7</accession>
<evidence type="ECO:0000256" key="4">
    <source>
        <dbReference type="ARBA" id="ARBA00022692"/>
    </source>
</evidence>
<feature type="domain" description="G-protein coupled receptors family 1 profile" evidence="11">
    <location>
        <begin position="37"/>
        <end position="154"/>
    </location>
</feature>
<feature type="transmembrane region" description="Helical" evidence="10">
    <location>
        <begin position="96"/>
        <end position="119"/>
    </location>
</feature>
<dbReference type="EMBL" id="CAXKWB010003520">
    <property type="protein sequence ID" value="CAL4069404.1"/>
    <property type="molecule type" value="Genomic_DNA"/>
</dbReference>
<feature type="transmembrane region" description="Helical" evidence="10">
    <location>
        <begin position="131"/>
        <end position="153"/>
    </location>
</feature>
<feature type="transmembrane region" description="Helical" evidence="10">
    <location>
        <begin position="61"/>
        <end position="84"/>
    </location>
</feature>
<dbReference type="InterPro" id="IPR017452">
    <property type="entry name" value="GPCR_Rhodpsn_7TM"/>
</dbReference>
<evidence type="ECO:0000256" key="8">
    <source>
        <dbReference type="ARBA" id="ARBA00023170"/>
    </source>
</evidence>
<dbReference type="AlphaFoldDB" id="A0AAV2Q6G7"/>
<feature type="non-terminal residue" evidence="12">
    <location>
        <position position="154"/>
    </location>
</feature>
<evidence type="ECO:0000256" key="7">
    <source>
        <dbReference type="ARBA" id="ARBA00023136"/>
    </source>
</evidence>
<sequence length="154" mass="17180">QNVLRMLAPGRPELCDGRMSRILMVVMVVLGFITVFVNLGVLTRTIKILRRVHNPKPAFYFIGNLALSDLAIGLYVIIAFLLHLASGKLIWGNEGCLLQIAVAVTCCQATIFTILLIAVDKYLFITYCLQYSSIVTTRRVWVAIALTWILALLI</sequence>
<dbReference type="GO" id="GO:0071880">
    <property type="term" value="P:adenylate cyclase-activating adrenergic receptor signaling pathway"/>
    <property type="evidence" value="ECO:0007669"/>
    <property type="project" value="TreeGrafter"/>
</dbReference>
<keyword evidence="8" id="KW-0675">Receptor</keyword>
<evidence type="ECO:0000256" key="5">
    <source>
        <dbReference type="ARBA" id="ARBA00022989"/>
    </source>
</evidence>
<dbReference type="PRINTS" id="PR00237">
    <property type="entry name" value="GPCRRHODOPSN"/>
</dbReference>
<evidence type="ECO:0000256" key="3">
    <source>
        <dbReference type="ARBA" id="ARBA00022475"/>
    </source>
</evidence>